<name>A0A699RYJ9_TANCI</name>
<dbReference type="EMBL" id="BKCJ011116874">
    <property type="protein sequence ID" value="GFC88684.1"/>
    <property type="molecule type" value="Genomic_DNA"/>
</dbReference>
<evidence type="ECO:0000256" key="1">
    <source>
        <dbReference type="SAM" id="MobiDB-lite"/>
    </source>
</evidence>
<dbReference type="AlphaFoldDB" id="A0A699RYJ9"/>
<evidence type="ECO:0000313" key="2">
    <source>
        <dbReference type="EMBL" id="GFC88684.1"/>
    </source>
</evidence>
<feature type="compositionally biased region" description="Low complexity" evidence="1">
    <location>
        <begin position="1"/>
        <end position="11"/>
    </location>
</feature>
<feature type="compositionally biased region" description="Acidic residues" evidence="1">
    <location>
        <begin position="24"/>
        <end position="52"/>
    </location>
</feature>
<protein>
    <submittedName>
        <fullName evidence="2">Uncharacterized protein</fullName>
    </submittedName>
</protein>
<comment type="caution">
    <text evidence="2">The sequence shown here is derived from an EMBL/GenBank/DDBJ whole genome shotgun (WGS) entry which is preliminary data.</text>
</comment>
<feature type="region of interest" description="Disordered" evidence="1">
    <location>
        <begin position="1"/>
        <end position="52"/>
    </location>
</feature>
<organism evidence="2">
    <name type="scientific">Tanacetum cinerariifolium</name>
    <name type="common">Dalmatian daisy</name>
    <name type="synonym">Chrysanthemum cinerariifolium</name>
    <dbReference type="NCBI Taxonomy" id="118510"/>
    <lineage>
        <taxon>Eukaryota</taxon>
        <taxon>Viridiplantae</taxon>
        <taxon>Streptophyta</taxon>
        <taxon>Embryophyta</taxon>
        <taxon>Tracheophyta</taxon>
        <taxon>Spermatophyta</taxon>
        <taxon>Magnoliopsida</taxon>
        <taxon>eudicotyledons</taxon>
        <taxon>Gunneridae</taxon>
        <taxon>Pentapetalae</taxon>
        <taxon>asterids</taxon>
        <taxon>campanulids</taxon>
        <taxon>Asterales</taxon>
        <taxon>Asteraceae</taxon>
        <taxon>Asteroideae</taxon>
        <taxon>Anthemideae</taxon>
        <taxon>Anthemidinae</taxon>
        <taxon>Tanacetum</taxon>
    </lineage>
</organism>
<accession>A0A699RYJ9</accession>
<proteinExistence type="predicted"/>
<gene>
    <name evidence="2" type="ORF">Tci_860654</name>
</gene>
<feature type="non-terminal residue" evidence="2">
    <location>
        <position position="1"/>
    </location>
</feature>
<sequence>SSPSSSPLDLPLQKHYQGTSELVKDDDDNEEDEEDEEEDDEIEESLDSDSKS</sequence>
<reference evidence="2" key="1">
    <citation type="journal article" date="2019" name="Sci. Rep.">
        <title>Draft genome of Tanacetum cinerariifolium, the natural source of mosquito coil.</title>
        <authorList>
            <person name="Yamashiro T."/>
            <person name="Shiraishi A."/>
            <person name="Satake H."/>
            <person name="Nakayama K."/>
        </authorList>
    </citation>
    <scope>NUCLEOTIDE SEQUENCE</scope>
</reference>